<evidence type="ECO:0000256" key="6">
    <source>
        <dbReference type="ARBA" id="ARBA00023136"/>
    </source>
</evidence>
<dbReference type="PANTHER" id="PTHR30193">
    <property type="entry name" value="ABC TRANSPORTER PERMEASE PROTEIN"/>
    <property type="match status" value="1"/>
</dbReference>
<evidence type="ECO:0000256" key="3">
    <source>
        <dbReference type="ARBA" id="ARBA00022475"/>
    </source>
</evidence>
<dbReference type="RefSeq" id="WP_175325813.1">
    <property type="nucleotide sequence ID" value="NZ_BAAAWP010000001.1"/>
</dbReference>
<feature type="transmembrane region" description="Helical" evidence="7">
    <location>
        <begin position="80"/>
        <end position="106"/>
    </location>
</feature>
<evidence type="ECO:0000313" key="9">
    <source>
        <dbReference type="EMBL" id="NUU28002.1"/>
    </source>
</evidence>
<evidence type="ECO:0000256" key="2">
    <source>
        <dbReference type="ARBA" id="ARBA00022448"/>
    </source>
</evidence>
<dbReference type="EMBL" id="JABMCG010000095">
    <property type="protein sequence ID" value="NUU28002.1"/>
    <property type="molecule type" value="Genomic_DNA"/>
</dbReference>
<reference evidence="9 10" key="1">
    <citation type="submission" date="2020-05" db="EMBL/GenBank/DDBJ databases">
        <title>Genome Sequencing of Type Strains.</title>
        <authorList>
            <person name="Lemaire J.F."/>
            <person name="Inderbitzin P."/>
            <person name="Gregorio O.A."/>
            <person name="Collins S.B."/>
            <person name="Wespe N."/>
            <person name="Knight-Connoni V."/>
        </authorList>
    </citation>
    <scope>NUCLEOTIDE SEQUENCE [LARGE SCALE GENOMIC DNA]</scope>
    <source>
        <strain evidence="9 10">DSM 20512</strain>
    </source>
</reference>
<comment type="caution">
    <text evidence="9">The sequence shown here is derived from an EMBL/GenBank/DDBJ whole genome shotgun (WGS) entry which is preliminary data.</text>
</comment>
<keyword evidence="5 7" id="KW-1133">Transmembrane helix</keyword>
<dbReference type="InterPro" id="IPR000515">
    <property type="entry name" value="MetI-like"/>
</dbReference>
<dbReference type="Gene3D" id="1.10.3720.10">
    <property type="entry name" value="MetI-like"/>
    <property type="match status" value="1"/>
</dbReference>
<evidence type="ECO:0000259" key="8">
    <source>
        <dbReference type="PROSITE" id="PS50928"/>
    </source>
</evidence>
<dbReference type="AlphaFoldDB" id="A0A850DWS6"/>
<sequence length="304" mass="32690">MSAQTAPVRRRAGSRDRRQEERVAWAFVAPNTVLLALFVLVPLVGAFVISFQRTNGFGAADWVGAANYARLLGDPLFWRALLNTVLFTVLVTPVSMGLGLLAALLLNSVLPARGLFRSVLITPMAVSGVATALIGVLVFDQNSGVLDALLGLVGIGPVQWQSDPAAAFTSVVLVTIWWRVGFNMLIYLAGLQGIGPELHEAAELDGAGWWRRLRSVTVPLLGPSTFFLTVLNVIYSFQVFDIVFVLTGGGPRNATSVLVTYAYDTGFVTRDQGYAAAIGMVLLLLAVVFAIAQWRGSRNRDLVG</sequence>
<comment type="similarity">
    <text evidence="7">Belongs to the binding-protein-dependent transport system permease family.</text>
</comment>
<proteinExistence type="inferred from homology"/>
<keyword evidence="4 7" id="KW-0812">Transmembrane</keyword>
<protein>
    <submittedName>
        <fullName evidence="9">Sugar ABC transporter permease</fullName>
    </submittedName>
</protein>
<name>A0A850DWS6_9MICO</name>
<feature type="transmembrane region" description="Helical" evidence="7">
    <location>
        <begin position="118"/>
        <end position="139"/>
    </location>
</feature>
<evidence type="ECO:0000256" key="1">
    <source>
        <dbReference type="ARBA" id="ARBA00004651"/>
    </source>
</evidence>
<dbReference type="CDD" id="cd06261">
    <property type="entry name" value="TM_PBP2"/>
    <property type="match status" value="1"/>
</dbReference>
<feature type="domain" description="ABC transmembrane type-1" evidence="8">
    <location>
        <begin position="81"/>
        <end position="293"/>
    </location>
</feature>
<evidence type="ECO:0000256" key="4">
    <source>
        <dbReference type="ARBA" id="ARBA00022692"/>
    </source>
</evidence>
<evidence type="ECO:0000256" key="7">
    <source>
        <dbReference type="RuleBase" id="RU363032"/>
    </source>
</evidence>
<dbReference type="Proteomes" id="UP000539146">
    <property type="component" value="Unassembled WGS sequence"/>
</dbReference>
<feature type="transmembrane region" description="Helical" evidence="7">
    <location>
        <begin position="216"/>
        <end position="237"/>
    </location>
</feature>
<keyword evidence="3" id="KW-1003">Cell membrane</keyword>
<feature type="transmembrane region" description="Helical" evidence="7">
    <location>
        <begin position="273"/>
        <end position="292"/>
    </location>
</feature>
<dbReference type="PANTHER" id="PTHR30193:SF41">
    <property type="entry name" value="DIACETYLCHITOBIOSE UPTAKE SYSTEM PERMEASE PROTEIN NGCF"/>
    <property type="match status" value="1"/>
</dbReference>
<dbReference type="InterPro" id="IPR051393">
    <property type="entry name" value="ABC_transporter_permease"/>
</dbReference>
<dbReference type="Pfam" id="PF00528">
    <property type="entry name" value="BPD_transp_1"/>
    <property type="match status" value="1"/>
</dbReference>
<gene>
    <name evidence="9" type="ORF">HP467_07730</name>
</gene>
<dbReference type="PROSITE" id="PS50928">
    <property type="entry name" value="ABC_TM1"/>
    <property type="match status" value="1"/>
</dbReference>
<evidence type="ECO:0000256" key="5">
    <source>
        <dbReference type="ARBA" id="ARBA00022989"/>
    </source>
</evidence>
<keyword evidence="6 7" id="KW-0472">Membrane</keyword>
<organism evidence="9 10">
    <name type="scientific">Curtobacterium citreum</name>
    <dbReference type="NCBI Taxonomy" id="2036"/>
    <lineage>
        <taxon>Bacteria</taxon>
        <taxon>Bacillati</taxon>
        <taxon>Actinomycetota</taxon>
        <taxon>Actinomycetes</taxon>
        <taxon>Micrococcales</taxon>
        <taxon>Microbacteriaceae</taxon>
        <taxon>Curtobacterium</taxon>
    </lineage>
</organism>
<evidence type="ECO:0000313" key="10">
    <source>
        <dbReference type="Proteomes" id="UP000539146"/>
    </source>
</evidence>
<dbReference type="GO" id="GO:0005886">
    <property type="term" value="C:plasma membrane"/>
    <property type="evidence" value="ECO:0007669"/>
    <property type="project" value="UniProtKB-SubCell"/>
</dbReference>
<comment type="subcellular location">
    <subcellularLocation>
        <location evidence="1 7">Cell membrane</location>
        <topology evidence="1 7">Multi-pass membrane protein</topology>
    </subcellularLocation>
</comment>
<accession>A0A850DWS6</accession>
<dbReference type="InterPro" id="IPR035906">
    <property type="entry name" value="MetI-like_sf"/>
</dbReference>
<dbReference type="SUPFAM" id="SSF161098">
    <property type="entry name" value="MetI-like"/>
    <property type="match status" value="1"/>
</dbReference>
<dbReference type="GO" id="GO:0055085">
    <property type="term" value="P:transmembrane transport"/>
    <property type="evidence" value="ECO:0007669"/>
    <property type="project" value="InterPro"/>
</dbReference>
<feature type="transmembrane region" description="Helical" evidence="7">
    <location>
        <begin position="23"/>
        <end position="49"/>
    </location>
</feature>
<keyword evidence="2 7" id="KW-0813">Transport</keyword>